<keyword evidence="5" id="KW-1185">Reference proteome</keyword>
<dbReference type="OrthoDB" id="53390at2157"/>
<dbReference type="AlphaFoldDB" id="A0A498GXG9"/>
<protein>
    <submittedName>
        <fullName evidence="4">Phosphate-binding protein</fullName>
    </submittedName>
</protein>
<evidence type="ECO:0000259" key="3">
    <source>
        <dbReference type="Pfam" id="PF12849"/>
    </source>
</evidence>
<dbReference type="PROSITE" id="PS51257">
    <property type="entry name" value="PROKAR_LIPOPROTEIN"/>
    <property type="match status" value="1"/>
</dbReference>
<feature type="domain" description="PBP" evidence="3">
    <location>
        <begin position="37"/>
        <end position="273"/>
    </location>
</feature>
<dbReference type="Pfam" id="PF12849">
    <property type="entry name" value="PBP_like_2"/>
    <property type="match status" value="1"/>
</dbReference>
<dbReference type="Proteomes" id="UP000290932">
    <property type="component" value="Unassembled WGS sequence"/>
</dbReference>
<dbReference type="EMBL" id="LHQS01000004">
    <property type="protein sequence ID" value="RXE55198.1"/>
    <property type="molecule type" value="Genomic_DNA"/>
</dbReference>
<dbReference type="NCBIfam" id="TIGR02136">
    <property type="entry name" value="ptsS_2"/>
    <property type="match status" value="1"/>
</dbReference>
<keyword evidence="2" id="KW-0732">Signal</keyword>
<name>A0A498GXG9_9EURY</name>
<reference evidence="4 5" key="1">
    <citation type="journal article" date="2015" name="Int. J. Syst. Evol. Microbiol.">
        <title>Methanoculleus taiwanensis sp. nov., a methanogen isolated from deep marine sediment at the deformation front area near Taiwan.</title>
        <authorList>
            <person name="Weng C.Y."/>
            <person name="Chen S.C."/>
            <person name="Lai M.C."/>
            <person name="Wu S.Y."/>
            <person name="Lin S."/>
            <person name="Yang T.F."/>
            <person name="Chen P.C."/>
        </authorList>
    </citation>
    <scope>NUCLEOTIDE SEQUENCE [LARGE SCALE GENOMIC DNA]</scope>
    <source>
        <strain evidence="4 5">CYW4</strain>
    </source>
</reference>
<evidence type="ECO:0000256" key="1">
    <source>
        <dbReference type="ARBA" id="ARBA00022448"/>
    </source>
</evidence>
<accession>A0A498GXG9</accession>
<keyword evidence="1" id="KW-0813">Transport</keyword>
<evidence type="ECO:0000256" key="2">
    <source>
        <dbReference type="ARBA" id="ARBA00022729"/>
    </source>
</evidence>
<dbReference type="InterPro" id="IPR024370">
    <property type="entry name" value="PBP_domain"/>
</dbReference>
<dbReference type="SUPFAM" id="SSF53850">
    <property type="entry name" value="Periplasmic binding protein-like II"/>
    <property type="match status" value="1"/>
</dbReference>
<dbReference type="GO" id="GO:0042301">
    <property type="term" value="F:phosphate ion binding"/>
    <property type="evidence" value="ECO:0007669"/>
    <property type="project" value="InterPro"/>
</dbReference>
<organism evidence="4 5">
    <name type="scientific">Methanoculleus taiwanensis</name>
    <dbReference type="NCBI Taxonomy" id="1550565"/>
    <lineage>
        <taxon>Archaea</taxon>
        <taxon>Methanobacteriati</taxon>
        <taxon>Methanobacteriota</taxon>
        <taxon>Stenosarchaea group</taxon>
        <taxon>Methanomicrobia</taxon>
        <taxon>Methanomicrobiales</taxon>
        <taxon>Methanomicrobiaceae</taxon>
        <taxon>Methanoculleus</taxon>
    </lineage>
</organism>
<evidence type="ECO:0000313" key="5">
    <source>
        <dbReference type="Proteomes" id="UP000290932"/>
    </source>
</evidence>
<gene>
    <name evidence="4" type="ORF">ABH15_13390</name>
</gene>
<dbReference type="InterPro" id="IPR011862">
    <property type="entry name" value="Phos-bd"/>
</dbReference>
<dbReference type="Gene3D" id="3.40.190.10">
    <property type="entry name" value="Periplasmic binding protein-like II"/>
    <property type="match status" value="2"/>
</dbReference>
<comment type="caution">
    <text evidence="4">The sequence shown here is derived from an EMBL/GenBank/DDBJ whole genome shotgun (WGS) entry which is preliminary data.</text>
</comment>
<dbReference type="PANTHER" id="PTHR30570">
    <property type="entry name" value="PERIPLASMIC PHOSPHATE BINDING COMPONENT OF PHOSPHATE ABC TRANSPORTER"/>
    <property type="match status" value="1"/>
</dbReference>
<proteinExistence type="predicted"/>
<dbReference type="CDD" id="cd13653">
    <property type="entry name" value="PBP2_phosphate_like_1"/>
    <property type="match status" value="1"/>
</dbReference>
<sequence>MASPFRNAGAALVALAILVIAATLFAGCTGTGTEQQQTAEPQTISVTGSTTVLPVAQAAADAYMNMDSLADIQVSGGGSSVGVQAVGEGTAEIGMASRDLKAAEKEKYPALVEHVVAIDGIAVIVHPGNQVASLTLDQVRGIYNGSITSWNAVGGSAGEIVVVGRDSASGTREYFHESVMQKEDFTKVQLEKNSNGAVKQTVAQTPGAIGYVGIGYLDGTVTGVPLVVNGKTVAPTLEAVKSKEYPVARSLSMITVGEPTGLAKDYIDFILSSDGQAIVEEEGFVRID</sequence>
<evidence type="ECO:0000313" key="4">
    <source>
        <dbReference type="EMBL" id="RXE55198.1"/>
    </source>
</evidence>
<dbReference type="PANTHER" id="PTHR30570:SF1">
    <property type="entry name" value="PHOSPHATE-BINDING PROTEIN PSTS"/>
    <property type="match status" value="1"/>
</dbReference>
<dbReference type="InterPro" id="IPR050811">
    <property type="entry name" value="Phosphate_ABC_transporter"/>
</dbReference>